<proteinExistence type="inferred from homology"/>
<evidence type="ECO:0000256" key="1">
    <source>
        <dbReference type="ARBA" id="ARBA00007905"/>
    </source>
</evidence>
<dbReference type="PROSITE" id="PS00126">
    <property type="entry name" value="PDEASE_I_1"/>
    <property type="match status" value="1"/>
</dbReference>
<dbReference type="Gene3D" id="1.10.1300.10">
    <property type="entry name" value="3'5'-cyclic nucleotide phosphodiesterase, catalytic domain"/>
    <property type="match status" value="1"/>
</dbReference>
<protein>
    <recommendedName>
        <fullName evidence="4">Phosphodiesterase</fullName>
        <ecNumber evidence="4">3.1.4.-</ecNumber>
    </recommendedName>
</protein>
<dbReference type="GeneID" id="7204892"/>
<dbReference type="EMBL" id="DS999275">
    <property type="protein sequence ID" value="EEC42776.1"/>
    <property type="molecule type" value="Genomic_DNA"/>
</dbReference>
<dbReference type="SUPFAM" id="SSF51430">
    <property type="entry name" value="NAD(P)-linked oxidoreductase"/>
    <property type="match status" value="1"/>
</dbReference>
<dbReference type="GO" id="GO:0046872">
    <property type="term" value="F:metal ion binding"/>
    <property type="evidence" value="ECO:0007669"/>
    <property type="project" value="UniProtKB-KW"/>
</dbReference>
<dbReference type="HOGENOM" id="CLU_529451_0_0_1"/>
<comment type="similarity">
    <text evidence="1">Belongs to the aldo/keto reductase family.</text>
</comment>
<gene>
    <name evidence="7" type="ORF">PHATRDRAFT_bd1619</name>
</gene>
<keyword evidence="8" id="KW-1185">Reference proteome</keyword>
<dbReference type="Pfam" id="PF00248">
    <property type="entry name" value="Aldo_ket_red"/>
    <property type="match status" value="1"/>
</dbReference>
<evidence type="ECO:0000313" key="7">
    <source>
        <dbReference type="EMBL" id="EEC42776.1"/>
    </source>
</evidence>
<keyword evidence="4" id="KW-0479">Metal-binding</keyword>
<dbReference type="OMA" id="NCREWEL"/>
<dbReference type="InterPro" id="IPR018170">
    <property type="entry name" value="Aldo/ket_reductase_CS"/>
</dbReference>
<dbReference type="AlphaFoldDB" id="B7S3U6"/>
<dbReference type="InterPro" id="IPR002073">
    <property type="entry name" value="PDEase_catalytic_dom"/>
</dbReference>
<dbReference type="eggNOG" id="KOG1577">
    <property type="taxonomic scope" value="Eukaryota"/>
</dbReference>
<feature type="domain" description="NADP-dependent oxidoreductase" evidence="6">
    <location>
        <begin position="366"/>
        <end position="488"/>
    </location>
</feature>
<organism evidence="7 8">
    <name type="scientific">Phaeodactylum tricornutum (strain CCAP 1055/1)</name>
    <dbReference type="NCBI Taxonomy" id="556484"/>
    <lineage>
        <taxon>Eukaryota</taxon>
        <taxon>Sar</taxon>
        <taxon>Stramenopiles</taxon>
        <taxon>Ochrophyta</taxon>
        <taxon>Bacillariophyta</taxon>
        <taxon>Bacillariophyceae</taxon>
        <taxon>Bacillariophycidae</taxon>
        <taxon>Naviculales</taxon>
        <taxon>Phaeodactylaceae</taxon>
        <taxon>Phaeodactylum</taxon>
    </lineage>
</organism>
<evidence type="ECO:0000259" key="6">
    <source>
        <dbReference type="Pfam" id="PF00248"/>
    </source>
</evidence>
<dbReference type="OrthoDB" id="416253at2759"/>
<comment type="cofactor">
    <cofactor evidence="4">
        <name>a divalent metal cation</name>
        <dbReference type="ChEBI" id="CHEBI:60240"/>
    </cofactor>
    <text evidence="4">Binds 2 divalent metal cations per subunit. Site 1 may preferentially bind zinc ions, while site 2 has a preference for magnesium and/or manganese ions.</text>
</comment>
<dbReference type="EC" id="3.1.4.-" evidence="4"/>
<dbReference type="Pfam" id="PF00233">
    <property type="entry name" value="PDEase_I"/>
    <property type="match status" value="1"/>
</dbReference>
<dbReference type="PaxDb" id="2850-Phatrdraft1619"/>
<keyword evidence="2" id="KW-0521">NADP</keyword>
<dbReference type="InParanoid" id="B7S3U6"/>
<feature type="domain" description="PDEase" evidence="5">
    <location>
        <begin position="131"/>
        <end position="329"/>
    </location>
</feature>
<keyword evidence="3" id="KW-0560">Oxidoreductase</keyword>
<comment type="similarity">
    <text evidence="4">Belongs to the cyclic nucleotide phosphodiesterase family.</text>
</comment>
<accession>B7S3U6</accession>
<dbReference type="PROSITE" id="PS00063">
    <property type="entry name" value="ALDOKETO_REDUCTASE_3"/>
    <property type="match status" value="1"/>
</dbReference>
<dbReference type="PRINTS" id="PR00069">
    <property type="entry name" value="ALDKETRDTASE"/>
</dbReference>
<evidence type="ECO:0000313" key="8">
    <source>
        <dbReference type="Proteomes" id="UP000000759"/>
    </source>
</evidence>
<dbReference type="SUPFAM" id="SSF109604">
    <property type="entry name" value="HD-domain/PDEase-like"/>
    <property type="match status" value="1"/>
</dbReference>
<dbReference type="GO" id="GO:0004114">
    <property type="term" value="F:3',5'-cyclic-nucleotide phosphodiesterase activity"/>
    <property type="evidence" value="ECO:0007669"/>
    <property type="project" value="InterPro"/>
</dbReference>
<dbReference type="InterPro" id="IPR023210">
    <property type="entry name" value="NADP_OxRdtase_dom"/>
</dbReference>
<dbReference type="GO" id="GO:0016616">
    <property type="term" value="F:oxidoreductase activity, acting on the CH-OH group of donors, NAD or NADP as acceptor"/>
    <property type="evidence" value="ECO:0007669"/>
    <property type="project" value="UniProtKB-ARBA"/>
</dbReference>
<dbReference type="PANTHER" id="PTHR43827">
    <property type="entry name" value="2,5-DIKETO-D-GLUCONIC ACID REDUCTASE"/>
    <property type="match status" value="1"/>
</dbReference>
<evidence type="ECO:0000256" key="4">
    <source>
        <dbReference type="RuleBase" id="RU363067"/>
    </source>
</evidence>
<dbReference type="KEGG" id="pti:PHATRDRAFT_bd1619"/>
<dbReference type="PANTHER" id="PTHR43827:SF3">
    <property type="entry name" value="NADP-DEPENDENT OXIDOREDUCTASE DOMAIN-CONTAINING PROTEIN"/>
    <property type="match status" value="1"/>
</dbReference>
<dbReference type="RefSeq" id="XP_002176236.1">
    <property type="nucleotide sequence ID" value="XM_002176200.1"/>
</dbReference>
<dbReference type="Proteomes" id="UP000000759">
    <property type="component" value="Unassembled WGS sequence"/>
</dbReference>
<sequence length="515" mass="58841">MPNFDERAFRLSIEPLELEPVVVKQLRNFVDVVCSMYHDNPFHNFEHASHVAMSVTKLLSRIVAPRFSGANIRNSTKIWESFVLMVASLEAMNWKQLKVKIDPSQTMLGPRIQQLFQDQAQLHDHTYGITSDPLTQFAVVLSALVHDVDHGGVPNFLLVKENEALASFITTRVLLAPEFDALRACIYSDLSELRRFRQTLVNSVITTDIFDKDLSTARKARWSKAFHTLCSDGSQTNEEKQEKLLDEDPSRERNRKAIIVIEHLIQVSDVAHTMQHWHVYQKWNAKLFEELYNAFLLGRSYQDPSLNWYNGEIGFFDNYIIPLAKNLKDCGVFGLSSDEYLNYALQNCREWELKGRELKLEHLLASCRIPPAINQVERHPYLAQPDMMEYCARKNIHVTGYSPLGSLDRPAGLKGPDEVNLLTDPTVTSVANKHGISTAQVLLKWAVQTNASTIPKSIYPTRLAENLMVGRDDFPDLDQRDLEMLQSLDAHRRYVTGAFWALPGGPYTVENLWDE</sequence>
<evidence type="ECO:0000259" key="5">
    <source>
        <dbReference type="Pfam" id="PF00233"/>
    </source>
</evidence>
<dbReference type="InterPro" id="IPR023174">
    <property type="entry name" value="PDEase_CS"/>
</dbReference>
<keyword evidence="4" id="KW-0378">Hydrolase</keyword>
<name>B7S3U6_PHATC</name>
<reference evidence="7 8" key="1">
    <citation type="journal article" date="2008" name="Nature">
        <title>The Phaeodactylum genome reveals the evolutionary history of diatom genomes.</title>
        <authorList>
            <person name="Bowler C."/>
            <person name="Allen A.E."/>
            <person name="Badger J.H."/>
            <person name="Grimwood J."/>
            <person name="Jabbari K."/>
            <person name="Kuo A."/>
            <person name="Maheswari U."/>
            <person name="Martens C."/>
            <person name="Maumus F."/>
            <person name="Otillar R.P."/>
            <person name="Rayko E."/>
            <person name="Salamov A."/>
            <person name="Vandepoele K."/>
            <person name="Beszteri B."/>
            <person name="Gruber A."/>
            <person name="Heijde M."/>
            <person name="Katinka M."/>
            <person name="Mock T."/>
            <person name="Valentin K."/>
            <person name="Verret F."/>
            <person name="Berges J.A."/>
            <person name="Brownlee C."/>
            <person name="Cadoret J.P."/>
            <person name="Chiovitti A."/>
            <person name="Choi C.J."/>
            <person name="Coesel S."/>
            <person name="De Martino A."/>
            <person name="Detter J.C."/>
            <person name="Durkin C."/>
            <person name="Falciatore A."/>
            <person name="Fournet J."/>
            <person name="Haruta M."/>
            <person name="Huysman M.J."/>
            <person name="Jenkins B.D."/>
            <person name="Jiroutova K."/>
            <person name="Jorgensen R.E."/>
            <person name="Joubert Y."/>
            <person name="Kaplan A."/>
            <person name="Kroger N."/>
            <person name="Kroth P.G."/>
            <person name="La Roche J."/>
            <person name="Lindquist E."/>
            <person name="Lommer M."/>
            <person name="Martin-Jezequel V."/>
            <person name="Lopez P.J."/>
            <person name="Lucas S."/>
            <person name="Mangogna M."/>
            <person name="McGinnis K."/>
            <person name="Medlin L.K."/>
            <person name="Montsant A."/>
            <person name="Oudot-Le Secq M.P."/>
            <person name="Napoli C."/>
            <person name="Obornik M."/>
            <person name="Parker M.S."/>
            <person name="Petit J.L."/>
            <person name="Porcel B.M."/>
            <person name="Poulsen N."/>
            <person name="Robison M."/>
            <person name="Rychlewski L."/>
            <person name="Rynearson T.A."/>
            <person name="Schmutz J."/>
            <person name="Shapiro H."/>
            <person name="Siaut M."/>
            <person name="Stanley M."/>
            <person name="Sussman M.R."/>
            <person name="Taylor A.R."/>
            <person name="Vardi A."/>
            <person name="von Dassow P."/>
            <person name="Vyverman W."/>
            <person name="Willis A."/>
            <person name="Wyrwicz L.S."/>
            <person name="Rokhsar D.S."/>
            <person name="Weissenbach J."/>
            <person name="Armbrust E.V."/>
            <person name="Green B.R."/>
            <person name="Van de Peer Y."/>
            <person name="Grigoriev I.V."/>
        </authorList>
    </citation>
    <scope>NUCLEOTIDE SEQUENCE [LARGE SCALE GENOMIC DNA]</scope>
    <source>
        <strain evidence="7 8">CCAP 1055/1</strain>
    </source>
</reference>
<dbReference type="Gene3D" id="3.20.20.100">
    <property type="entry name" value="NADP-dependent oxidoreductase domain"/>
    <property type="match status" value="1"/>
</dbReference>
<dbReference type="InterPro" id="IPR036812">
    <property type="entry name" value="NAD(P)_OxRdtase_dom_sf"/>
</dbReference>
<reference evidence="8" key="2">
    <citation type="submission" date="2008-08" db="EMBL/GenBank/DDBJ databases">
        <authorList>
            <consortium name="Diatom Consortium"/>
            <person name="Grigoriev I."/>
            <person name="Grimwood J."/>
            <person name="Kuo A."/>
            <person name="Otillar R.P."/>
            <person name="Salamov A."/>
            <person name="Detter J.C."/>
            <person name="Lindquist E."/>
            <person name="Shapiro H."/>
            <person name="Lucas S."/>
            <person name="Glavina del Rio T."/>
            <person name="Pitluck S."/>
            <person name="Rokhsar D."/>
            <person name="Bowler C."/>
        </authorList>
    </citation>
    <scope>GENOME REANNOTATION</scope>
    <source>
        <strain evidence="8">CCAP 1055/1</strain>
    </source>
</reference>
<evidence type="ECO:0000256" key="2">
    <source>
        <dbReference type="ARBA" id="ARBA00022857"/>
    </source>
</evidence>
<dbReference type="InterPro" id="IPR036971">
    <property type="entry name" value="PDEase_catalytic_dom_sf"/>
</dbReference>
<dbReference type="InterPro" id="IPR020471">
    <property type="entry name" value="AKR"/>
</dbReference>
<dbReference type="GO" id="GO:0007165">
    <property type="term" value="P:signal transduction"/>
    <property type="evidence" value="ECO:0007669"/>
    <property type="project" value="InterPro"/>
</dbReference>
<dbReference type="STRING" id="556484.B7S3U6"/>
<evidence type="ECO:0000256" key="3">
    <source>
        <dbReference type="ARBA" id="ARBA00023002"/>
    </source>
</evidence>